<feature type="transmembrane region" description="Helical" evidence="10">
    <location>
        <begin position="75"/>
        <end position="99"/>
    </location>
</feature>
<dbReference type="WBParaSite" id="Hba_15152">
    <property type="protein sequence ID" value="Hba_15152"/>
    <property type="gene ID" value="Hba_15152"/>
</dbReference>
<evidence type="ECO:0000256" key="1">
    <source>
        <dbReference type="ARBA" id="ARBA00004141"/>
    </source>
</evidence>
<feature type="repeat" description="Solcar" evidence="8">
    <location>
        <begin position="1"/>
        <end position="61"/>
    </location>
</feature>
<dbReference type="GO" id="GO:0140021">
    <property type="term" value="P:mitochondrial ADP transmembrane transport"/>
    <property type="evidence" value="ECO:0007669"/>
    <property type="project" value="InterPro"/>
</dbReference>
<organism evidence="11 12">
    <name type="scientific">Heterorhabditis bacteriophora</name>
    <name type="common">Entomopathogenic nematode worm</name>
    <dbReference type="NCBI Taxonomy" id="37862"/>
    <lineage>
        <taxon>Eukaryota</taxon>
        <taxon>Metazoa</taxon>
        <taxon>Ecdysozoa</taxon>
        <taxon>Nematoda</taxon>
        <taxon>Chromadorea</taxon>
        <taxon>Rhabditida</taxon>
        <taxon>Rhabditina</taxon>
        <taxon>Rhabditomorpha</taxon>
        <taxon>Strongyloidea</taxon>
        <taxon>Heterorhabditidae</taxon>
        <taxon>Heterorhabditis</taxon>
    </lineage>
</organism>
<keyword evidence="6 10" id="KW-1133">Transmembrane helix</keyword>
<name>A0A1I7XBZ6_HETBA</name>
<dbReference type="GO" id="GO:0005743">
    <property type="term" value="C:mitochondrial inner membrane"/>
    <property type="evidence" value="ECO:0007669"/>
    <property type="project" value="InterPro"/>
</dbReference>
<evidence type="ECO:0000256" key="7">
    <source>
        <dbReference type="ARBA" id="ARBA00023136"/>
    </source>
</evidence>
<evidence type="ECO:0000256" key="2">
    <source>
        <dbReference type="ARBA" id="ARBA00006375"/>
    </source>
</evidence>
<dbReference type="InterPro" id="IPR018108">
    <property type="entry name" value="MCP_transmembrane"/>
</dbReference>
<proteinExistence type="inferred from homology"/>
<keyword evidence="11" id="KW-1185">Reference proteome</keyword>
<evidence type="ECO:0000313" key="11">
    <source>
        <dbReference type="Proteomes" id="UP000095283"/>
    </source>
</evidence>
<dbReference type="GO" id="GO:0005471">
    <property type="term" value="F:ATP:ADP antiporter activity"/>
    <property type="evidence" value="ECO:0007669"/>
    <property type="project" value="UniProtKB-UniRule"/>
</dbReference>
<evidence type="ECO:0000256" key="10">
    <source>
        <dbReference type="RuleBase" id="RU368008"/>
    </source>
</evidence>
<dbReference type="PANTHER" id="PTHR45635:SF16">
    <property type="entry name" value="ADP_ATP TRANSLOCASE"/>
    <property type="match status" value="1"/>
</dbReference>
<evidence type="ECO:0000256" key="6">
    <source>
        <dbReference type="ARBA" id="ARBA00022989"/>
    </source>
</evidence>
<evidence type="ECO:0000256" key="9">
    <source>
        <dbReference type="RuleBase" id="RU000488"/>
    </source>
</evidence>
<keyword evidence="7 8" id="KW-0472">Membrane</keyword>
<keyword evidence="3 9" id="KW-0813">Transport</keyword>
<evidence type="ECO:0000256" key="5">
    <source>
        <dbReference type="ARBA" id="ARBA00022737"/>
    </source>
</evidence>
<comment type="subcellular location">
    <subcellularLocation>
        <location evidence="1 10">Membrane</location>
        <topology evidence="1 10">Multi-pass membrane protein</topology>
    </subcellularLocation>
</comment>
<dbReference type="Pfam" id="PF00153">
    <property type="entry name" value="Mito_carr"/>
    <property type="match status" value="2"/>
</dbReference>
<reference evidence="12" key="1">
    <citation type="submission" date="2016-11" db="UniProtKB">
        <authorList>
            <consortium name="WormBaseParasite"/>
        </authorList>
    </citation>
    <scope>IDENTIFICATION</scope>
</reference>
<dbReference type="PROSITE" id="PS50920">
    <property type="entry name" value="SOLCAR"/>
    <property type="match status" value="2"/>
</dbReference>
<dbReference type="SUPFAM" id="SSF103506">
    <property type="entry name" value="Mitochondrial carrier"/>
    <property type="match status" value="1"/>
</dbReference>
<dbReference type="Proteomes" id="UP000095283">
    <property type="component" value="Unplaced"/>
</dbReference>
<sequence>MELQNSGEVAVRQYKGIQDCLSRISFEQGILSLWRGNGAGVIRCFPNHALNFAIRDFYRNALLKNVDRTRDFTRFVIVLSLGTTACGGLGGATTLLILYPFDFARTRLAVDAKKDGSKQYSGMIDCLRKIKVREGCVGWYRSDGLRGFYRGALTNSLRSTSGALIITFYYEFAKYL</sequence>
<dbReference type="GO" id="GO:1901029">
    <property type="term" value="P:negative regulation of mitochondrial outer membrane permeabilization involved in apoptotic signaling pathway"/>
    <property type="evidence" value="ECO:0007669"/>
    <property type="project" value="TreeGrafter"/>
</dbReference>
<evidence type="ECO:0000256" key="4">
    <source>
        <dbReference type="ARBA" id="ARBA00022692"/>
    </source>
</evidence>
<evidence type="ECO:0000256" key="3">
    <source>
        <dbReference type="ARBA" id="ARBA00022448"/>
    </source>
</evidence>
<dbReference type="GO" id="GO:1990544">
    <property type="term" value="P:mitochondrial ATP transmembrane transport"/>
    <property type="evidence" value="ECO:0007669"/>
    <property type="project" value="InterPro"/>
</dbReference>
<feature type="repeat" description="Solcar" evidence="8">
    <location>
        <begin position="78"/>
        <end position="176"/>
    </location>
</feature>
<comment type="subunit">
    <text evidence="10">Monomer.</text>
</comment>
<dbReference type="InterPro" id="IPR002113">
    <property type="entry name" value="ADT_euk_type"/>
</dbReference>
<dbReference type="PRINTS" id="PR00927">
    <property type="entry name" value="ADPTRNSLCASE"/>
</dbReference>
<evidence type="ECO:0000313" key="12">
    <source>
        <dbReference type="WBParaSite" id="Hba_15152"/>
    </source>
</evidence>
<dbReference type="Gene3D" id="1.50.40.10">
    <property type="entry name" value="Mitochondrial carrier domain"/>
    <property type="match status" value="1"/>
</dbReference>
<dbReference type="PANTHER" id="PTHR45635">
    <property type="entry name" value="ADP,ATP CARRIER PROTEIN 1-RELATED-RELATED"/>
    <property type="match status" value="1"/>
</dbReference>
<comment type="similarity">
    <text evidence="2 9">Belongs to the mitochondrial carrier (TC 2.A.29) family.</text>
</comment>
<comment type="caution">
    <text evidence="10">Lacks conserved residue(s) required for the propagation of feature annotation.</text>
</comment>
<accession>A0A1I7XBZ6</accession>
<dbReference type="AlphaFoldDB" id="A0A1I7XBZ6"/>
<dbReference type="InterPro" id="IPR002067">
    <property type="entry name" value="MCP"/>
</dbReference>
<keyword evidence="5" id="KW-0677">Repeat</keyword>
<comment type="function">
    <text evidence="10">Catalyzes the exchange of ADP and ATP across the membrane.</text>
</comment>
<dbReference type="InterPro" id="IPR023395">
    <property type="entry name" value="MCP_dom_sf"/>
</dbReference>
<protein>
    <recommendedName>
        <fullName evidence="10">ADP/ATP translocase</fullName>
    </recommendedName>
    <alternativeName>
        <fullName evidence="10">ADP,ATP carrier protein</fullName>
    </alternativeName>
</protein>
<keyword evidence="4 8" id="KW-0812">Transmembrane</keyword>
<dbReference type="PRINTS" id="PR00926">
    <property type="entry name" value="MITOCARRIER"/>
</dbReference>
<evidence type="ECO:0000256" key="8">
    <source>
        <dbReference type="PROSITE-ProRule" id="PRU00282"/>
    </source>
</evidence>